<reference evidence="5" key="1">
    <citation type="journal article" date="2022" name="Int. J. Syst. Evol. Microbiol.">
        <title>Anaeromyxobacter oryzae sp. nov., Anaeromyxobacter diazotrophicus sp. nov. and Anaeromyxobacter paludicola sp. nov., isolated from paddy soils.</title>
        <authorList>
            <person name="Itoh H."/>
            <person name="Xu Z."/>
            <person name="Mise K."/>
            <person name="Masuda Y."/>
            <person name="Ushijima N."/>
            <person name="Hayakawa C."/>
            <person name="Shiratori Y."/>
            <person name="Senoo K."/>
        </authorList>
    </citation>
    <scope>NUCLEOTIDE SEQUENCE [LARGE SCALE GENOMIC DNA]</scope>
    <source>
        <strain evidence="5">Red630</strain>
    </source>
</reference>
<keyword evidence="2" id="KW-0732">Signal</keyword>
<dbReference type="InterPro" id="IPR025419">
    <property type="entry name" value="DUF4142"/>
</dbReference>
<feature type="signal peptide" evidence="2">
    <location>
        <begin position="1"/>
        <end position="24"/>
    </location>
</feature>
<keyword evidence="5" id="KW-1185">Reference proteome</keyword>
<dbReference type="Pfam" id="PF13628">
    <property type="entry name" value="DUF4142"/>
    <property type="match status" value="1"/>
</dbReference>
<dbReference type="EMBL" id="AP025592">
    <property type="protein sequence ID" value="BDG08749.1"/>
    <property type="molecule type" value="Genomic_DNA"/>
</dbReference>
<organism evidence="4 5">
    <name type="scientific">Anaeromyxobacter paludicola</name>
    <dbReference type="NCBI Taxonomy" id="2918171"/>
    <lineage>
        <taxon>Bacteria</taxon>
        <taxon>Pseudomonadati</taxon>
        <taxon>Myxococcota</taxon>
        <taxon>Myxococcia</taxon>
        <taxon>Myxococcales</taxon>
        <taxon>Cystobacterineae</taxon>
        <taxon>Anaeromyxobacteraceae</taxon>
        <taxon>Anaeromyxobacter</taxon>
    </lineage>
</organism>
<accession>A0ABN6N6D5</accession>
<feature type="chain" id="PRO_5046100270" description="DUF4142 domain-containing protein" evidence="2">
    <location>
        <begin position="25"/>
        <end position="197"/>
    </location>
</feature>
<proteinExistence type="predicted"/>
<name>A0ABN6N6D5_9BACT</name>
<dbReference type="InterPro" id="IPR012347">
    <property type="entry name" value="Ferritin-like"/>
</dbReference>
<dbReference type="RefSeq" id="WP_248345951.1">
    <property type="nucleotide sequence ID" value="NZ_AP025592.1"/>
</dbReference>
<protein>
    <recommendedName>
        <fullName evidence="3">DUF4142 domain-containing protein</fullName>
    </recommendedName>
</protein>
<evidence type="ECO:0000256" key="1">
    <source>
        <dbReference type="SAM" id="MobiDB-lite"/>
    </source>
</evidence>
<evidence type="ECO:0000313" key="5">
    <source>
        <dbReference type="Proteomes" id="UP001162734"/>
    </source>
</evidence>
<gene>
    <name evidence="4" type="ORF">AMPC_18620</name>
</gene>
<evidence type="ECO:0000313" key="4">
    <source>
        <dbReference type="EMBL" id="BDG08749.1"/>
    </source>
</evidence>
<feature type="region of interest" description="Disordered" evidence="1">
    <location>
        <begin position="175"/>
        <end position="197"/>
    </location>
</feature>
<dbReference type="Proteomes" id="UP001162734">
    <property type="component" value="Chromosome"/>
</dbReference>
<sequence length="197" mass="21581">MTTTRILGAAGLALALLAGGTALATGNQAQTGDMDNAQLRDWLGKLHAGNQHEIQGARLASQKSTDPQVKQLAQHMLSEHTQMDQQVLALAKQRGIDLSSKPAASWADAKQQAAMEKLKAESGADFDRGYAEMMVSDHQDDVKDVTRMRDQAPDRDPTVKKLLADTKDRMQHHLDMAFSTRSALNEQQSPTRQGRRP</sequence>
<evidence type="ECO:0000259" key="3">
    <source>
        <dbReference type="Pfam" id="PF13628"/>
    </source>
</evidence>
<dbReference type="PANTHER" id="PTHR38593">
    <property type="entry name" value="BLR2558 PROTEIN"/>
    <property type="match status" value="1"/>
</dbReference>
<dbReference type="Gene3D" id="1.20.1260.10">
    <property type="match status" value="1"/>
</dbReference>
<evidence type="ECO:0000256" key="2">
    <source>
        <dbReference type="SAM" id="SignalP"/>
    </source>
</evidence>
<dbReference type="PANTHER" id="PTHR38593:SF1">
    <property type="entry name" value="BLR2558 PROTEIN"/>
    <property type="match status" value="1"/>
</dbReference>
<feature type="compositionally biased region" description="Polar residues" evidence="1">
    <location>
        <begin position="179"/>
        <end position="197"/>
    </location>
</feature>
<feature type="domain" description="DUF4142" evidence="3">
    <location>
        <begin position="40"/>
        <end position="177"/>
    </location>
</feature>